<dbReference type="GO" id="GO:0003677">
    <property type="term" value="F:DNA binding"/>
    <property type="evidence" value="ECO:0007669"/>
    <property type="project" value="UniProtKB-KW"/>
</dbReference>
<feature type="transmembrane region" description="Helical" evidence="7">
    <location>
        <begin position="12"/>
        <end position="35"/>
    </location>
</feature>
<evidence type="ECO:0000256" key="5">
    <source>
        <dbReference type="ARBA" id="ARBA00023306"/>
    </source>
</evidence>
<dbReference type="AlphaFoldDB" id="B5VKB9"/>
<comment type="subcellular location">
    <subcellularLocation>
        <location evidence="1">Nucleus</location>
    </subcellularLocation>
</comment>
<dbReference type="Pfam" id="PF09696">
    <property type="entry name" value="Ctf8"/>
    <property type="match status" value="1"/>
</dbReference>
<keyword evidence="7" id="KW-0472">Membrane</keyword>
<dbReference type="GO" id="GO:0031390">
    <property type="term" value="C:Ctf18 RFC-like complex"/>
    <property type="evidence" value="ECO:0007669"/>
    <property type="project" value="InterPro"/>
</dbReference>
<dbReference type="PANTHER" id="PTHR28605">
    <property type="entry name" value="CTF8, CHROMOSOME TRANSMISSION FIDELITY FACTOR 8 HOMOLOG (S. CEREVISIAE)"/>
    <property type="match status" value="1"/>
</dbReference>
<evidence type="ECO:0000256" key="2">
    <source>
        <dbReference type="ARBA" id="ARBA00022705"/>
    </source>
</evidence>
<evidence type="ECO:0000256" key="6">
    <source>
        <dbReference type="ARBA" id="ARBA00038447"/>
    </source>
</evidence>
<evidence type="ECO:0000313" key="8">
    <source>
        <dbReference type="EMBL" id="EDZ71617.1"/>
    </source>
</evidence>
<evidence type="ECO:0000256" key="7">
    <source>
        <dbReference type="SAM" id="Phobius"/>
    </source>
</evidence>
<keyword evidence="4" id="KW-0539">Nucleus</keyword>
<keyword evidence="7" id="KW-1133">Transmembrane helix</keyword>
<keyword evidence="2" id="KW-0235">DNA replication</keyword>
<evidence type="ECO:0000313" key="9">
    <source>
        <dbReference type="Proteomes" id="UP000008988"/>
    </source>
</evidence>
<protein>
    <submittedName>
        <fullName evidence="8">YHR191Cp-like protein</fullName>
    </submittedName>
</protein>
<keyword evidence="7" id="KW-0812">Transmembrane</keyword>
<comment type="similarity">
    <text evidence="6">Belongs to the CTF8 family.</text>
</comment>
<keyword evidence="5" id="KW-0131">Cell cycle</keyword>
<evidence type="ECO:0000256" key="1">
    <source>
        <dbReference type="ARBA" id="ARBA00004123"/>
    </source>
</evidence>
<comment type="caution">
    <text evidence="8">The sequence shown here is derived from an EMBL/GenBank/DDBJ whole genome shotgun (WGS) entry which is preliminary data.</text>
</comment>
<accession>B5VKB9</accession>
<reference evidence="8 9" key="1">
    <citation type="journal article" date="2008" name="FEMS Yeast Res.">
        <title>Comparative genome analysis of a Saccharomyces cerevisiae wine strain.</title>
        <authorList>
            <person name="Borneman A.R."/>
            <person name="Forgan A.H."/>
            <person name="Pretorius I.S."/>
            <person name="Chambers P.J."/>
        </authorList>
    </citation>
    <scope>NUCLEOTIDE SEQUENCE [LARGE SCALE GENOMIC DNA]</scope>
    <source>
        <strain evidence="8 9">AWRI1631</strain>
    </source>
</reference>
<evidence type="ECO:0000256" key="3">
    <source>
        <dbReference type="ARBA" id="ARBA00023125"/>
    </source>
</evidence>
<dbReference type="OrthoDB" id="121932at2759"/>
<dbReference type="InterPro" id="IPR018607">
    <property type="entry name" value="Ctf8"/>
</dbReference>
<gene>
    <name evidence="8" type="ORF">AWRI1631_82430</name>
</gene>
<name>B5VKB9_YEAS6</name>
<dbReference type="EMBL" id="ABSV01001153">
    <property type="protein sequence ID" value="EDZ71617.1"/>
    <property type="molecule type" value="Genomic_DNA"/>
</dbReference>
<evidence type="ECO:0000256" key="4">
    <source>
        <dbReference type="ARBA" id="ARBA00023242"/>
    </source>
</evidence>
<dbReference type="PANTHER" id="PTHR28605:SF1">
    <property type="entry name" value="CHROMOSOME TRANSMISSION FIDELITY FACTOR 8"/>
    <property type="match status" value="1"/>
</dbReference>
<keyword evidence="3" id="KW-0238">DNA-binding</keyword>
<sequence length="196" mass="22608">MLFFYIRSPLCMIFVFLNIHVNVSILNFIFPLIFFSKLTTNIAKGVIEKRIITIIQPNKQLKRMPSVDIDASQWQKLTQSREKQTTVITPLGMMMLEIQGELELPKDFASLARRDSPNEGRFSEQDGETLIRFGSLQIDGERATLFVGKKQRLLGKVTKLDVPMGIMHFNSKDNKVELVDVMKYKVIFKDRPLPIM</sequence>
<dbReference type="GO" id="GO:0006260">
    <property type="term" value="P:DNA replication"/>
    <property type="evidence" value="ECO:0007669"/>
    <property type="project" value="UniProtKB-KW"/>
</dbReference>
<dbReference type="GO" id="GO:0007064">
    <property type="term" value="P:mitotic sister chromatid cohesion"/>
    <property type="evidence" value="ECO:0007669"/>
    <property type="project" value="InterPro"/>
</dbReference>
<organism evidence="8 9">
    <name type="scientific">Saccharomyces cerevisiae (strain AWRI1631)</name>
    <name type="common">Baker's yeast</name>
    <dbReference type="NCBI Taxonomy" id="545124"/>
    <lineage>
        <taxon>Eukaryota</taxon>
        <taxon>Fungi</taxon>
        <taxon>Dikarya</taxon>
        <taxon>Ascomycota</taxon>
        <taxon>Saccharomycotina</taxon>
        <taxon>Saccharomycetes</taxon>
        <taxon>Saccharomycetales</taxon>
        <taxon>Saccharomycetaceae</taxon>
        <taxon>Saccharomyces</taxon>
    </lineage>
</organism>
<dbReference type="Proteomes" id="UP000008988">
    <property type="component" value="Unassembled WGS sequence"/>
</dbReference>
<proteinExistence type="inferred from homology"/>